<organism evidence="1 2">
    <name type="scientific">Ancylostoma ceylanicum</name>
    <dbReference type="NCBI Taxonomy" id="53326"/>
    <lineage>
        <taxon>Eukaryota</taxon>
        <taxon>Metazoa</taxon>
        <taxon>Ecdysozoa</taxon>
        <taxon>Nematoda</taxon>
        <taxon>Chromadorea</taxon>
        <taxon>Rhabditida</taxon>
        <taxon>Rhabditina</taxon>
        <taxon>Rhabditomorpha</taxon>
        <taxon>Strongyloidea</taxon>
        <taxon>Ancylostomatidae</taxon>
        <taxon>Ancylostomatinae</taxon>
        <taxon>Ancylostoma</taxon>
    </lineage>
</organism>
<proteinExistence type="predicted"/>
<name>A0A016V2P5_9BILA</name>
<dbReference type="Proteomes" id="UP000024635">
    <property type="component" value="Unassembled WGS sequence"/>
</dbReference>
<protein>
    <submittedName>
        <fullName evidence="1">Uncharacterized protein</fullName>
    </submittedName>
</protein>
<accession>A0A016V2P5</accession>
<comment type="caution">
    <text evidence="1">The sequence shown here is derived from an EMBL/GenBank/DDBJ whole genome shotgun (WGS) entry which is preliminary data.</text>
</comment>
<keyword evidence="2" id="KW-1185">Reference proteome</keyword>
<evidence type="ECO:0000313" key="1">
    <source>
        <dbReference type="EMBL" id="EYC21501.1"/>
    </source>
</evidence>
<sequence>MQQLAETTPVEFLCVRLQFHRQAVESYLVVAQRRYHRVPTDLLRFLSNSCHNGTEYKQLQMKPSKALTQLTGVEQINDEAT</sequence>
<dbReference type="AlphaFoldDB" id="A0A016V2P5"/>
<gene>
    <name evidence="1" type="primary">Acey_s0019.g3861</name>
    <name evidence="1" type="ORF">Y032_0019g3861</name>
</gene>
<dbReference type="EMBL" id="JARK01001355">
    <property type="protein sequence ID" value="EYC21501.1"/>
    <property type="molecule type" value="Genomic_DNA"/>
</dbReference>
<evidence type="ECO:0000313" key="2">
    <source>
        <dbReference type="Proteomes" id="UP000024635"/>
    </source>
</evidence>
<reference evidence="2" key="1">
    <citation type="journal article" date="2015" name="Nat. Genet.">
        <title>The genome and transcriptome of the zoonotic hookworm Ancylostoma ceylanicum identify infection-specific gene families.</title>
        <authorList>
            <person name="Schwarz E.M."/>
            <person name="Hu Y."/>
            <person name="Antoshechkin I."/>
            <person name="Miller M.M."/>
            <person name="Sternberg P.W."/>
            <person name="Aroian R.V."/>
        </authorList>
    </citation>
    <scope>NUCLEOTIDE SEQUENCE</scope>
    <source>
        <strain evidence="2">HY135</strain>
    </source>
</reference>